<feature type="non-terminal residue" evidence="2">
    <location>
        <position position="1"/>
    </location>
</feature>
<evidence type="ECO:0000313" key="2">
    <source>
        <dbReference type="EMBL" id="KIP09357.1"/>
    </source>
</evidence>
<name>A0A0C3SAN3_PHLG1</name>
<feature type="region of interest" description="Disordered" evidence="1">
    <location>
        <begin position="50"/>
        <end position="156"/>
    </location>
</feature>
<dbReference type="HOGENOM" id="CLU_995895_0_0_1"/>
<proteinExistence type="predicted"/>
<dbReference type="AlphaFoldDB" id="A0A0C3SAN3"/>
<feature type="region of interest" description="Disordered" evidence="1">
    <location>
        <begin position="224"/>
        <end position="248"/>
    </location>
</feature>
<gene>
    <name evidence="2" type="ORF">PHLGIDRAFT_34498</name>
</gene>
<feature type="compositionally biased region" description="Basic residues" evidence="1">
    <location>
        <begin position="118"/>
        <end position="132"/>
    </location>
</feature>
<accession>A0A0C3SAN3</accession>
<reference evidence="2 3" key="1">
    <citation type="journal article" date="2014" name="PLoS Genet.">
        <title>Analysis of the Phlebiopsis gigantea genome, transcriptome and secretome provides insight into its pioneer colonization strategies of wood.</title>
        <authorList>
            <person name="Hori C."/>
            <person name="Ishida T."/>
            <person name="Igarashi K."/>
            <person name="Samejima M."/>
            <person name="Suzuki H."/>
            <person name="Master E."/>
            <person name="Ferreira P."/>
            <person name="Ruiz-Duenas F.J."/>
            <person name="Held B."/>
            <person name="Canessa P."/>
            <person name="Larrondo L.F."/>
            <person name="Schmoll M."/>
            <person name="Druzhinina I.S."/>
            <person name="Kubicek C.P."/>
            <person name="Gaskell J.A."/>
            <person name="Kersten P."/>
            <person name="St John F."/>
            <person name="Glasner J."/>
            <person name="Sabat G."/>
            <person name="Splinter BonDurant S."/>
            <person name="Syed K."/>
            <person name="Yadav J."/>
            <person name="Mgbeahuruike A.C."/>
            <person name="Kovalchuk A."/>
            <person name="Asiegbu F.O."/>
            <person name="Lackner G."/>
            <person name="Hoffmeister D."/>
            <person name="Rencoret J."/>
            <person name="Gutierrez A."/>
            <person name="Sun H."/>
            <person name="Lindquist E."/>
            <person name="Barry K."/>
            <person name="Riley R."/>
            <person name="Grigoriev I.V."/>
            <person name="Henrissat B."/>
            <person name="Kues U."/>
            <person name="Berka R.M."/>
            <person name="Martinez A.T."/>
            <person name="Covert S.F."/>
            <person name="Blanchette R.A."/>
            <person name="Cullen D."/>
        </authorList>
    </citation>
    <scope>NUCLEOTIDE SEQUENCE [LARGE SCALE GENOMIC DNA]</scope>
    <source>
        <strain evidence="2 3">11061_1 CR5-6</strain>
    </source>
</reference>
<organism evidence="2 3">
    <name type="scientific">Phlebiopsis gigantea (strain 11061_1 CR5-6)</name>
    <name type="common">White-rot fungus</name>
    <name type="synonym">Peniophora gigantea</name>
    <dbReference type="NCBI Taxonomy" id="745531"/>
    <lineage>
        <taxon>Eukaryota</taxon>
        <taxon>Fungi</taxon>
        <taxon>Dikarya</taxon>
        <taxon>Basidiomycota</taxon>
        <taxon>Agaricomycotina</taxon>
        <taxon>Agaricomycetes</taxon>
        <taxon>Polyporales</taxon>
        <taxon>Phanerochaetaceae</taxon>
        <taxon>Phlebiopsis</taxon>
    </lineage>
</organism>
<dbReference type="Proteomes" id="UP000053257">
    <property type="component" value="Unassembled WGS sequence"/>
</dbReference>
<evidence type="ECO:0000256" key="1">
    <source>
        <dbReference type="SAM" id="MobiDB-lite"/>
    </source>
</evidence>
<protein>
    <submittedName>
        <fullName evidence="2">Uncharacterized protein</fullName>
    </submittedName>
</protein>
<dbReference type="EMBL" id="KN840467">
    <property type="protein sequence ID" value="KIP09357.1"/>
    <property type="molecule type" value="Genomic_DNA"/>
</dbReference>
<feature type="compositionally biased region" description="Basic residues" evidence="1">
    <location>
        <begin position="233"/>
        <end position="246"/>
    </location>
</feature>
<evidence type="ECO:0000313" key="3">
    <source>
        <dbReference type="Proteomes" id="UP000053257"/>
    </source>
</evidence>
<feature type="compositionally biased region" description="Basic residues" evidence="1">
    <location>
        <begin position="52"/>
        <end position="71"/>
    </location>
</feature>
<sequence length="280" mass="30987">VPPRPHRLVLLVVLHRPLGHPAVGHILGRLADLRRPRLVPDALRATLEAARHRARRHSPGPRRVCAKHAAGHSRVGREWPQPRRHTRFPPALCLPLPPAATRRTQGQEKILAQEPHPAHGRRRGGQRQRAQRRPVPLPRARVSAGAEGTRPQDLAAPPRQPLVARLQAVHLPAVQDRLLPPRVRHAPRADEGRLPRRTHRGHHRARRLLALAGVRTLHLASAAAAPAVQGPSARHRRSRARRKHRASSVAYSSAADQVGVVGLAGVFSKWRRGLAWTKGC</sequence>
<keyword evidence="3" id="KW-1185">Reference proteome</keyword>